<comment type="caution">
    <text evidence="10">The sequence shown here is derived from an EMBL/GenBank/DDBJ whole genome shotgun (WGS) entry which is preliminary data.</text>
</comment>
<dbReference type="PANTHER" id="PTHR48249">
    <property type="entry name" value="MEDIATOR OF RNA POLYMERASE II TRANSCRIPTION SUBUNIT 13"/>
    <property type="match status" value="1"/>
</dbReference>
<evidence type="ECO:0000256" key="5">
    <source>
        <dbReference type="ARBA" id="ARBA00023015"/>
    </source>
</evidence>
<evidence type="ECO:0000256" key="6">
    <source>
        <dbReference type="ARBA" id="ARBA00023163"/>
    </source>
</evidence>
<sequence>MTHPNLQTNGASLEDCHTNFFALTELSGIKWPTPAAWPPESGGGSSGEPLDDPVLRSYARCLAADILCVWRRVSAPQAANLFDLGPPPPTQPPPLSLAAAKELWIFWYGEEPDLSELVAIELLTPESEQGSWESGLSYECRSLLFKALHNLIERCLLSRDFIRLGKWFVQPYEGPRKQEGGTNNGTHLSFSFAFFVHGESSVCASVDVRQHPPVRKLCKSHLQQAQSSTAGLQVILAPFGLAGTLTGQTFKTGDATMRLLEDWGQFYPLDKTYMSGDNSVVEVIVGGVKMRYPSCYVLVTDMDDSVNCAVSGINNTPATVNGTAKNGSTTPVAIQTPPASPVPINSKVPQPGPLPNSVEHPSSMQRPPTAATVLPERVWQECMLGKTNPNQTPSEHTGEWDFIDPTKRVSCTCSRCSGSYTPHGGPPSYPRTQESVAIPSVGSPASAAPSPLPNPSSQPASVPPGDQVMPTLSPNPPMVHRRCPIRVRNQLQYLRAIK</sequence>
<keyword evidence="7" id="KW-0539">Nucleus</keyword>
<feature type="compositionally biased region" description="Polar residues" evidence="8">
    <location>
        <begin position="321"/>
        <end position="333"/>
    </location>
</feature>
<dbReference type="PANTHER" id="PTHR48249:SF3">
    <property type="entry name" value="MEDIATOR OF RNA POLYMERASE II TRANSCRIPTION SUBUNIT 13"/>
    <property type="match status" value="1"/>
</dbReference>
<evidence type="ECO:0000313" key="11">
    <source>
        <dbReference type="Proteomes" id="UP001458880"/>
    </source>
</evidence>
<feature type="domain" description="Mediator complex subunit Med13 N-terminal" evidence="9">
    <location>
        <begin position="12"/>
        <end position="248"/>
    </location>
</feature>
<dbReference type="EMBL" id="JASPKY010000291">
    <property type="protein sequence ID" value="KAK9710576.1"/>
    <property type="molecule type" value="Genomic_DNA"/>
</dbReference>
<dbReference type="GO" id="GO:0016592">
    <property type="term" value="C:mediator complex"/>
    <property type="evidence" value="ECO:0007669"/>
    <property type="project" value="TreeGrafter"/>
</dbReference>
<evidence type="ECO:0000256" key="4">
    <source>
        <dbReference type="ARBA" id="ARBA00022491"/>
    </source>
</evidence>
<feature type="region of interest" description="Disordered" evidence="8">
    <location>
        <begin position="321"/>
        <end position="368"/>
    </location>
</feature>
<dbReference type="GO" id="GO:0003713">
    <property type="term" value="F:transcription coactivator activity"/>
    <property type="evidence" value="ECO:0007669"/>
    <property type="project" value="TreeGrafter"/>
</dbReference>
<feature type="region of interest" description="Disordered" evidence="8">
    <location>
        <begin position="440"/>
        <end position="481"/>
    </location>
</feature>
<dbReference type="Pfam" id="PF11597">
    <property type="entry name" value="Med13_N"/>
    <property type="match status" value="1"/>
</dbReference>
<dbReference type="InterPro" id="IPR021643">
    <property type="entry name" value="Mediator_Med13_N"/>
</dbReference>
<evidence type="ECO:0000256" key="3">
    <source>
        <dbReference type="ARBA" id="ARBA00019618"/>
    </source>
</evidence>
<comment type="similarity">
    <text evidence="2">Belongs to the Mediator complex subunit 13 family.</text>
</comment>
<dbReference type="AlphaFoldDB" id="A0AAW1JZI9"/>
<proteinExistence type="inferred from homology"/>
<evidence type="ECO:0000256" key="2">
    <source>
        <dbReference type="ARBA" id="ARBA00009354"/>
    </source>
</evidence>
<feature type="compositionally biased region" description="Low complexity" evidence="8">
    <location>
        <begin position="440"/>
        <end position="449"/>
    </location>
</feature>
<keyword evidence="4" id="KW-0678">Repressor</keyword>
<name>A0AAW1JZI9_POPJA</name>
<evidence type="ECO:0000256" key="1">
    <source>
        <dbReference type="ARBA" id="ARBA00004123"/>
    </source>
</evidence>
<dbReference type="Proteomes" id="UP001458880">
    <property type="component" value="Unassembled WGS sequence"/>
</dbReference>
<evidence type="ECO:0000256" key="8">
    <source>
        <dbReference type="SAM" id="MobiDB-lite"/>
    </source>
</evidence>
<accession>A0AAW1JZI9</accession>
<keyword evidence="6" id="KW-0804">Transcription</keyword>
<organism evidence="10 11">
    <name type="scientific">Popillia japonica</name>
    <name type="common">Japanese beetle</name>
    <dbReference type="NCBI Taxonomy" id="7064"/>
    <lineage>
        <taxon>Eukaryota</taxon>
        <taxon>Metazoa</taxon>
        <taxon>Ecdysozoa</taxon>
        <taxon>Arthropoda</taxon>
        <taxon>Hexapoda</taxon>
        <taxon>Insecta</taxon>
        <taxon>Pterygota</taxon>
        <taxon>Neoptera</taxon>
        <taxon>Endopterygota</taxon>
        <taxon>Coleoptera</taxon>
        <taxon>Polyphaga</taxon>
        <taxon>Scarabaeiformia</taxon>
        <taxon>Scarabaeidae</taxon>
        <taxon>Rutelinae</taxon>
        <taxon>Popillia</taxon>
    </lineage>
</organism>
<evidence type="ECO:0000313" key="10">
    <source>
        <dbReference type="EMBL" id="KAK9710576.1"/>
    </source>
</evidence>
<gene>
    <name evidence="10" type="ORF">QE152_g25953</name>
</gene>
<protein>
    <recommendedName>
        <fullName evidence="3">Mediator of RNA polymerase II transcription subunit 13</fullName>
    </recommendedName>
</protein>
<keyword evidence="11" id="KW-1185">Reference proteome</keyword>
<dbReference type="InterPro" id="IPR051139">
    <property type="entry name" value="Mediator_complx_sub13"/>
</dbReference>
<reference evidence="10 11" key="1">
    <citation type="journal article" date="2024" name="BMC Genomics">
        <title>De novo assembly and annotation of Popillia japonica's genome with initial clues to its potential as an invasive pest.</title>
        <authorList>
            <person name="Cucini C."/>
            <person name="Boschi S."/>
            <person name="Funari R."/>
            <person name="Cardaioli E."/>
            <person name="Iannotti N."/>
            <person name="Marturano G."/>
            <person name="Paoli F."/>
            <person name="Bruttini M."/>
            <person name="Carapelli A."/>
            <person name="Frati F."/>
            <person name="Nardi F."/>
        </authorList>
    </citation>
    <scope>NUCLEOTIDE SEQUENCE [LARGE SCALE GENOMIC DNA]</scope>
    <source>
        <strain evidence="10">DMR45628</strain>
    </source>
</reference>
<evidence type="ECO:0000259" key="9">
    <source>
        <dbReference type="Pfam" id="PF11597"/>
    </source>
</evidence>
<keyword evidence="5" id="KW-0805">Transcription regulation</keyword>
<comment type="subcellular location">
    <subcellularLocation>
        <location evidence="1">Nucleus</location>
    </subcellularLocation>
</comment>
<evidence type="ECO:0000256" key="7">
    <source>
        <dbReference type="ARBA" id="ARBA00023242"/>
    </source>
</evidence>
<dbReference type="GO" id="GO:0045944">
    <property type="term" value="P:positive regulation of transcription by RNA polymerase II"/>
    <property type="evidence" value="ECO:0007669"/>
    <property type="project" value="TreeGrafter"/>
</dbReference>